<proteinExistence type="predicted"/>
<gene>
    <name evidence="1" type="ORF">C6Y40_23680</name>
</gene>
<dbReference type="EMBL" id="PVNP01000214">
    <property type="protein sequence ID" value="PRO71153.1"/>
    <property type="molecule type" value="Genomic_DNA"/>
</dbReference>
<evidence type="ECO:0000313" key="1">
    <source>
        <dbReference type="EMBL" id="PRO71153.1"/>
    </source>
</evidence>
<dbReference type="RefSeq" id="WP_105936851.1">
    <property type="nucleotide sequence ID" value="NZ_PVNP01000214.1"/>
</dbReference>
<sequence>MQQHELEQLMADSAKDAVGTSRDMFNIELDYSAESIEMVDNLLLAFIDRFKDQALEDNAVFTLCNIYGAYIGEVMRSLIGGSWRYDESDKTAPYVVLDVGEYSYAFAGICYERLVNDSQVSVKAYFDQALANNTQ</sequence>
<dbReference type="OrthoDB" id="8779193at2"/>
<comment type="caution">
    <text evidence="1">The sequence shown here is derived from an EMBL/GenBank/DDBJ whole genome shotgun (WGS) entry which is preliminary data.</text>
</comment>
<accession>A0A2S9V3Y5</accession>
<dbReference type="Proteomes" id="UP000238949">
    <property type="component" value="Unassembled WGS sequence"/>
</dbReference>
<evidence type="ECO:0008006" key="3">
    <source>
        <dbReference type="Google" id="ProtNLM"/>
    </source>
</evidence>
<keyword evidence="2" id="KW-1185">Reference proteome</keyword>
<name>A0A2S9V3Y5_9ALTE</name>
<organism evidence="1 2">
    <name type="scientific">Alteromonas alba</name>
    <dbReference type="NCBI Taxonomy" id="2079529"/>
    <lineage>
        <taxon>Bacteria</taxon>
        <taxon>Pseudomonadati</taxon>
        <taxon>Pseudomonadota</taxon>
        <taxon>Gammaproteobacteria</taxon>
        <taxon>Alteromonadales</taxon>
        <taxon>Alteromonadaceae</taxon>
        <taxon>Alteromonas/Salinimonas group</taxon>
        <taxon>Alteromonas</taxon>
    </lineage>
</organism>
<evidence type="ECO:0000313" key="2">
    <source>
        <dbReference type="Proteomes" id="UP000238949"/>
    </source>
</evidence>
<reference evidence="2" key="1">
    <citation type="journal article" date="2020" name="Int. J. Syst. Evol. Microbiol.">
        <title>Alteromonas alba sp. nov., a marine bacterium isolated from the seawater of the West Pacific Ocean.</title>
        <authorList>
            <person name="Sun C."/>
            <person name="Wu Y.-H."/>
            <person name="Xamxidin M."/>
            <person name="Cheng H."/>
            <person name="Xu X.-W."/>
        </authorList>
    </citation>
    <scope>NUCLEOTIDE SEQUENCE [LARGE SCALE GENOMIC DNA]</scope>
    <source>
        <strain evidence="2">190</strain>
    </source>
</reference>
<dbReference type="AlphaFoldDB" id="A0A2S9V3Y5"/>
<protein>
    <recommendedName>
        <fullName evidence="3">DUF3806 domain-containing protein</fullName>
    </recommendedName>
</protein>